<gene>
    <name evidence="2" type="primary">modE</name>
    <name evidence="2" type="ordered locus">HH_0653</name>
</gene>
<dbReference type="InterPro" id="IPR036388">
    <property type="entry name" value="WH-like_DNA-bd_sf"/>
</dbReference>
<dbReference type="STRING" id="235279.HH_0653"/>
<dbReference type="Proteomes" id="UP000002495">
    <property type="component" value="Chromosome"/>
</dbReference>
<dbReference type="InterPro" id="IPR051815">
    <property type="entry name" value="Molybdate_resp_trans_reg"/>
</dbReference>
<feature type="domain" description="HTH lysR-type" evidence="1">
    <location>
        <begin position="23"/>
        <end position="82"/>
    </location>
</feature>
<protein>
    <recommendedName>
        <fullName evidence="1">HTH lysR-type domain-containing protein</fullName>
    </recommendedName>
</protein>
<dbReference type="PANTHER" id="PTHR30432:SF1">
    <property type="entry name" value="DNA-BINDING TRANSCRIPTIONAL DUAL REGULATOR MODE"/>
    <property type="match status" value="1"/>
</dbReference>
<evidence type="ECO:0000259" key="1">
    <source>
        <dbReference type="Pfam" id="PF00126"/>
    </source>
</evidence>
<accession>Q7VIF3</accession>
<keyword evidence="3" id="KW-1185">Reference proteome</keyword>
<evidence type="ECO:0000313" key="2">
    <source>
        <dbReference type="EMBL" id="AAP77250.1"/>
    </source>
</evidence>
<dbReference type="Gene3D" id="1.10.10.10">
    <property type="entry name" value="Winged helix-like DNA-binding domain superfamily/Winged helix DNA-binding domain"/>
    <property type="match status" value="1"/>
</dbReference>
<sequence>MNVFARFWFEKDNKSYIGVGRAELLTRIANTGSISKAAKEMNMSYKAAWDSVDIMNKLSPSPLVQSNNGGKGGGGTKLTPLGFEALQAFNELERVKNIFFDYLDNSQDFNELLQKIAHLESVLKDFRKINLPPVC</sequence>
<dbReference type="InterPro" id="IPR036390">
    <property type="entry name" value="WH_DNA-bd_sf"/>
</dbReference>
<evidence type="ECO:0000313" key="3">
    <source>
        <dbReference type="Proteomes" id="UP000002495"/>
    </source>
</evidence>
<proteinExistence type="predicted"/>
<dbReference type="PANTHER" id="PTHR30432">
    <property type="entry name" value="TRANSCRIPTIONAL REGULATOR MODE"/>
    <property type="match status" value="1"/>
</dbReference>
<dbReference type="Pfam" id="PF00126">
    <property type="entry name" value="HTH_1"/>
    <property type="match status" value="1"/>
</dbReference>
<dbReference type="HOGENOM" id="CLU_125440_2_1_7"/>
<dbReference type="EMBL" id="AE017125">
    <property type="protein sequence ID" value="AAP77250.1"/>
    <property type="molecule type" value="Genomic_DNA"/>
</dbReference>
<dbReference type="eggNOG" id="COG2005">
    <property type="taxonomic scope" value="Bacteria"/>
</dbReference>
<name>Q7VIF3_HELHP</name>
<dbReference type="RefSeq" id="WP_011115495.1">
    <property type="nucleotide sequence ID" value="NC_004917.1"/>
</dbReference>
<dbReference type="AlphaFoldDB" id="Q7VIF3"/>
<reference evidence="2 3" key="1">
    <citation type="journal article" date="2003" name="Proc. Natl. Acad. Sci. U.S.A.">
        <title>The complete genome sequence of the carcinogenic bacterium Helicobacter hepaticus.</title>
        <authorList>
            <person name="Suerbaum S."/>
            <person name="Josenhans C."/>
            <person name="Sterzenbach T."/>
            <person name="Drescher B."/>
            <person name="Brandt P."/>
            <person name="Bell M."/>
            <person name="Droege M."/>
            <person name="Fartmann B."/>
            <person name="Fischer H.-P."/>
            <person name="Ge Z."/>
            <person name="Hoerster A."/>
            <person name="Holland R."/>
            <person name="Klein K."/>
            <person name="Koenig J."/>
            <person name="Macko L."/>
            <person name="Mendz G.L."/>
            <person name="Nyakatura G."/>
            <person name="Schauer D.B."/>
            <person name="Shen Z."/>
            <person name="Weber J."/>
            <person name="Frosch M."/>
            <person name="Fox J.G."/>
        </authorList>
    </citation>
    <scope>NUCLEOTIDE SEQUENCE [LARGE SCALE GENOMIC DNA]</scope>
    <source>
        <strain evidence="3">ATCC 51449 / 3B1</strain>
    </source>
</reference>
<dbReference type="SUPFAM" id="SSF46785">
    <property type="entry name" value="Winged helix' DNA-binding domain"/>
    <property type="match status" value="1"/>
</dbReference>
<dbReference type="GO" id="GO:0003700">
    <property type="term" value="F:DNA-binding transcription factor activity"/>
    <property type="evidence" value="ECO:0007669"/>
    <property type="project" value="InterPro"/>
</dbReference>
<dbReference type="KEGG" id="hhe:HH_0653"/>
<dbReference type="OrthoDB" id="9800709at2"/>
<organism evidence="2 3">
    <name type="scientific">Helicobacter hepaticus (strain ATCC 51449 / 3B1)</name>
    <dbReference type="NCBI Taxonomy" id="235279"/>
    <lineage>
        <taxon>Bacteria</taxon>
        <taxon>Pseudomonadati</taxon>
        <taxon>Campylobacterota</taxon>
        <taxon>Epsilonproteobacteria</taxon>
        <taxon>Campylobacterales</taxon>
        <taxon>Helicobacteraceae</taxon>
        <taxon>Helicobacter</taxon>
    </lineage>
</organism>
<dbReference type="InterPro" id="IPR000847">
    <property type="entry name" value="LysR_HTH_N"/>
</dbReference>